<dbReference type="HOGENOM" id="CLU_750026_0_0_1"/>
<evidence type="ECO:0000313" key="3">
    <source>
        <dbReference type="Proteomes" id="UP000027195"/>
    </source>
</evidence>
<reference evidence="3" key="1">
    <citation type="journal article" date="2014" name="Proc. Natl. Acad. Sci. U.S.A.">
        <title>Extensive sampling of basidiomycete genomes demonstrates inadequacy of the white-rot/brown-rot paradigm for wood decay fungi.</title>
        <authorList>
            <person name="Riley R."/>
            <person name="Salamov A.A."/>
            <person name="Brown D.W."/>
            <person name="Nagy L.G."/>
            <person name="Floudas D."/>
            <person name="Held B.W."/>
            <person name="Levasseur A."/>
            <person name="Lombard V."/>
            <person name="Morin E."/>
            <person name="Otillar R."/>
            <person name="Lindquist E.A."/>
            <person name="Sun H."/>
            <person name="LaButti K.M."/>
            <person name="Schmutz J."/>
            <person name="Jabbour D."/>
            <person name="Luo H."/>
            <person name="Baker S.E."/>
            <person name="Pisabarro A.G."/>
            <person name="Walton J.D."/>
            <person name="Blanchette R.A."/>
            <person name="Henrissat B."/>
            <person name="Martin F."/>
            <person name="Cullen D."/>
            <person name="Hibbett D.S."/>
            <person name="Grigoriev I.V."/>
        </authorList>
    </citation>
    <scope>NUCLEOTIDE SEQUENCE [LARGE SCALE GENOMIC DNA]</scope>
    <source>
        <strain evidence="3">FD-172 SS1</strain>
    </source>
</reference>
<protein>
    <submittedName>
        <fullName evidence="2">Uncharacterized protein</fullName>
    </submittedName>
</protein>
<dbReference type="AlphaFoldDB" id="A0A067N0S6"/>
<gene>
    <name evidence="2" type="ORF">BOTBODRAFT_100765</name>
</gene>
<evidence type="ECO:0000256" key="1">
    <source>
        <dbReference type="SAM" id="MobiDB-lite"/>
    </source>
</evidence>
<dbReference type="OrthoDB" id="3268677at2759"/>
<evidence type="ECO:0000313" key="2">
    <source>
        <dbReference type="EMBL" id="KDQ20560.1"/>
    </source>
</evidence>
<accession>A0A067N0S6</accession>
<proteinExistence type="predicted"/>
<feature type="region of interest" description="Disordered" evidence="1">
    <location>
        <begin position="263"/>
        <end position="287"/>
    </location>
</feature>
<dbReference type="EMBL" id="KL198017">
    <property type="protein sequence ID" value="KDQ20560.1"/>
    <property type="molecule type" value="Genomic_DNA"/>
</dbReference>
<dbReference type="InParanoid" id="A0A067N0S6"/>
<sequence length="369" mass="41188">MGDHPLHYEQLYDIAHSPIKPLFVRDIERVDKQDDRAAARLFSPETLEFLCKLQEGAKPLGLIVYLFVIGDLLDGWQNREIPHIKRIQLALRTRAFLMAWHAHVLAHPDHTTHIQFISSQSHKILLSMCDSLILLVLVYRKYYPEYPLCPWLHSTEYVEHLFGILRQLRDDFTFSDIIYMVPKAVRYMSGAFGVLSIEEQGNKTTAGYHHTYFKSQGLDIAALMVYPGDTEISDAFDAATTEAEGLLSAVGINAMKLWSQMESIQTPTTSSSETPREDLGNTKGDDGLIKEVEDNQLSARALIRERNSGPLLSACANDEFDSLTVGLVAEEISGCVAMYIPRSGSLLSAALTCNAHSPGVNSLIHPTTI</sequence>
<feature type="compositionally biased region" description="Low complexity" evidence="1">
    <location>
        <begin position="263"/>
        <end position="273"/>
    </location>
</feature>
<dbReference type="Proteomes" id="UP000027195">
    <property type="component" value="Unassembled WGS sequence"/>
</dbReference>
<keyword evidence="3" id="KW-1185">Reference proteome</keyword>
<organism evidence="2 3">
    <name type="scientific">Botryobasidium botryosum (strain FD-172 SS1)</name>
    <dbReference type="NCBI Taxonomy" id="930990"/>
    <lineage>
        <taxon>Eukaryota</taxon>
        <taxon>Fungi</taxon>
        <taxon>Dikarya</taxon>
        <taxon>Basidiomycota</taxon>
        <taxon>Agaricomycotina</taxon>
        <taxon>Agaricomycetes</taxon>
        <taxon>Cantharellales</taxon>
        <taxon>Botryobasidiaceae</taxon>
        <taxon>Botryobasidium</taxon>
    </lineage>
</organism>
<name>A0A067N0S6_BOTB1</name>
<feature type="compositionally biased region" description="Basic and acidic residues" evidence="1">
    <location>
        <begin position="274"/>
        <end position="287"/>
    </location>
</feature>